<reference evidence="2" key="1">
    <citation type="journal article" date="2015" name="Genome Announc.">
        <title>Draft Genome Sequence of Tolypothrix boutellei Strain VB521301.</title>
        <authorList>
            <person name="Chandrababunaidu M.M."/>
            <person name="Singh D."/>
            <person name="Sen D."/>
            <person name="Bhan S."/>
            <person name="Das S."/>
            <person name="Gupta A."/>
            <person name="Adhikary S.P."/>
            <person name="Tripathy S."/>
        </authorList>
    </citation>
    <scope>NUCLEOTIDE SEQUENCE</scope>
    <source>
        <strain evidence="2">VB521301</strain>
    </source>
</reference>
<evidence type="ECO:0000313" key="3">
    <source>
        <dbReference type="Proteomes" id="UP000029738"/>
    </source>
</evidence>
<dbReference type="Proteomes" id="UP000029738">
    <property type="component" value="Unassembled WGS sequence"/>
</dbReference>
<dbReference type="RefSeq" id="WP_038072646.1">
    <property type="nucleotide sequence ID" value="NZ_JHEG04000001.1"/>
</dbReference>
<protein>
    <submittedName>
        <fullName evidence="2">Uncharacterized protein</fullName>
    </submittedName>
</protein>
<reference evidence="1" key="2">
    <citation type="submission" date="2019-11" db="EMBL/GenBank/DDBJ databases">
        <title>Improved Assembly of Tolypothrix boutellei genome.</title>
        <authorList>
            <person name="Sarangi A.N."/>
            <person name="Mukherjee M."/>
            <person name="Ghosh S."/>
            <person name="Singh D."/>
            <person name="Das A."/>
            <person name="Kant S."/>
            <person name="Prusty A."/>
            <person name="Tripathy S."/>
        </authorList>
    </citation>
    <scope>NUCLEOTIDE SEQUENCE</scope>
    <source>
        <strain evidence="1">VB521301</strain>
    </source>
</reference>
<sequence>MKKLLKATSTIVIGKLDFISLSTWDSGKITAFYVYAYDDEYGYDAIYDGNAVVFHRTSGTNAWAMKTATASGGVNKYYADLSTIYPVGTKVDRMVRVVRSNIVGKPGANYTWAFHSPKFAQPDFNPNSTSNQFDYFTNTRQ</sequence>
<name>A0A0C1R3R8_9CYAN</name>
<accession>A0A0C1R3R8</accession>
<comment type="caution">
    <text evidence="2">The sequence shown here is derived from an EMBL/GenBank/DDBJ whole genome shotgun (WGS) entry which is preliminary data.</text>
</comment>
<dbReference type="EMBL" id="JHEG02000048">
    <property type="protein sequence ID" value="KIE10418.1"/>
    <property type="molecule type" value="Genomic_DNA"/>
</dbReference>
<gene>
    <name evidence="2" type="ORF">DA73_0217820</name>
    <name evidence="1" type="ORF">DA73_0400013585</name>
</gene>
<evidence type="ECO:0000313" key="2">
    <source>
        <dbReference type="EMBL" id="KIE10418.1"/>
    </source>
</evidence>
<evidence type="ECO:0000313" key="1">
    <source>
        <dbReference type="EMBL" id="KAF3886394.1"/>
    </source>
</evidence>
<dbReference type="EMBL" id="JHEG04000001">
    <property type="protein sequence ID" value="KAF3886394.1"/>
    <property type="molecule type" value="Genomic_DNA"/>
</dbReference>
<proteinExistence type="predicted"/>
<keyword evidence="3" id="KW-1185">Reference proteome</keyword>
<organism evidence="2">
    <name type="scientific">Tolypothrix bouteillei VB521301</name>
    <dbReference type="NCBI Taxonomy" id="1479485"/>
    <lineage>
        <taxon>Bacteria</taxon>
        <taxon>Bacillati</taxon>
        <taxon>Cyanobacteriota</taxon>
        <taxon>Cyanophyceae</taxon>
        <taxon>Nostocales</taxon>
        <taxon>Tolypothrichaceae</taxon>
        <taxon>Tolypothrix</taxon>
    </lineage>
</organism>
<dbReference type="AlphaFoldDB" id="A0A0C1R3R8"/>